<feature type="compositionally biased region" description="Basic and acidic residues" evidence="1">
    <location>
        <begin position="19"/>
        <end position="29"/>
    </location>
</feature>
<name>A0A078AKZ2_STYLE</name>
<evidence type="ECO:0000313" key="2">
    <source>
        <dbReference type="EMBL" id="CDW82107.1"/>
    </source>
</evidence>
<feature type="region of interest" description="Disordered" evidence="1">
    <location>
        <begin position="1"/>
        <end position="29"/>
    </location>
</feature>
<sequence length="173" mass="20205">MLDELIASVCPPSSEENFDEMKQNQGKNDRNQYQIAPKAPKLEQNSYIQQISRPQAKFFRLGDKPHFELPESQIFRRLSGHQAEDREDIINQTNKINVSEKQQMLFSNDSKSQISNPVRNYLFNNEDISNESHILSEYEMMSFGNFLEEGFDFEDFISSSTTEKQELLLKNIQ</sequence>
<dbReference type="Proteomes" id="UP000039865">
    <property type="component" value="Unassembled WGS sequence"/>
</dbReference>
<accession>A0A078AKZ2</accession>
<dbReference type="InParanoid" id="A0A078AKZ2"/>
<evidence type="ECO:0000313" key="3">
    <source>
        <dbReference type="Proteomes" id="UP000039865"/>
    </source>
</evidence>
<dbReference type="EMBL" id="CCKQ01010584">
    <property type="protein sequence ID" value="CDW82107.1"/>
    <property type="molecule type" value="Genomic_DNA"/>
</dbReference>
<evidence type="ECO:0000256" key="1">
    <source>
        <dbReference type="SAM" id="MobiDB-lite"/>
    </source>
</evidence>
<gene>
    <name evidence="2" type="primary">Contig310.g345</name>
    <name evidence="2" type="ORF">STYLEM_11134</name>
</gene>
<dbReference type="AlphaFoldDB" id="A0A078AKZ2"/>
<proteinExistence type="predicted"/>
<reference evidence="2 3" key="1">
    <citation type="submission" date="2014-06" db="EMBL/GenBank/DDBJ databases">
        <authorList>
            <person name="Swart Estienne"/>
        </authorList>
    </citation>
    <scope>NUCLEOTIDE SEQUENCE [LARGE SCALE GENOMIC DNA]</scope>
    <source>
        <strain evidence="2 3">130c</strain>
    </source>
</reference>
<organism evidence="2 3">
    <name type="scientific">Stylonychia lemnae</name>
    <name type="common">Ciliate</name>
    <dbReference type="NCBI Taxonomy" id="5949"/>
    <lineage>
        <taxon>Eukaryota</taxon>
        <taxon>Sar</taxon>
        <taxon>Alveolata</taxon>
        <taxon>Ciliophora</taxon>
        <taxon>Intramacronucleata</taxon>
        <taxon>Spirotrichea</taxon>
        <taxon>Stichotrichia</taxon>
        <taxon>Sporadotrichida</taxon>
        <taxon>Oxytrichidae</taxon>
        <taxon>Stylonychinae</taxon>
        <taxon>Stylonychia</taxon>
    </lineage>
</organism>
<protein>
    <submittedName>
        <fullName evidence="2">Uncharacterized protein</fullName>
    </submittedName>
</protein>
<keyword evidence="3" id="KW-1185">Reference proteome</keyword>